<keyword evidence="4" id="KW-0732">Signal</keyword>
<protein>
    <recommendedName>
        <fullName evidence="7">Cuticle protein</fullName>
    </recommendedName>
</protein>
<evidence type="ECO:0000256" key="1">
    <source>
        <dbReference type="ARBA" id="ARBA00022460"/>
    </source>
</evidence>
<comment type="caution">
    <text evidence="5">The sequence shown here is derived from an EMBL/GenBank/DDBJ whole genome shotgun (WGS) entry which is preliminary data.</text>
</comment>
<evidence type="ECO:0000256" key="3">
    <source>
        <dbReference type="SAM" id="MobiDB-lite"/>
    </source>
</evidence>
<dbReference type="InterPro" id="IPR031311">
    <property type="entry name" value="CHIT_BIND_RR_consensus"/>
</dbReference>
<keyword evidence="1 2" id="KW-0193">Cuticle</keyword>
<reference evidence="5 6" key="1">
    <citation type="submission" date="2024-08" db="EMBL/GenBank/DDBJ databases">
        <authorList>
            <person name="Cucini C."/>
            <person name="Frati F."/>
        </authorList>
    </citation>
    <scope>NUCLEOTIDE SEQUENCE [LARGE SCALE GENOMIC DNA]</scope>
</reference>
<feature type="compositionally biased region" description="Polar residues" evidence="3">
    <location>
        <begin position="334"/>
        <end position="343"/>
    </location>
</feature>
<dbReference type="Pfam" id="PF00379">
    <property type="entry name" value="Chitin_bind_4"/>
    <property type="match status" value="1"/>
</dbReference>
<dbReference type="PANTHER" id="PTHR12236:SF86">
    <property type="entry name" value="CCP84AC-RELATED"/>
    <property type="match status" value="1"/>
</dbReference>
<evidence type="ECO:0000313" key="6">
    <source>
        <dbReference type="Proteomes" id="UP001642540"/>
    </source>
</evidence>
<dbReference type="PROSITE" id="PS51155">
    <property type="entry name" value="CHIT_BIND_RR_2"/>
    <property type="match status" value="1"/>
</dbReference>
<feature type="chain" id="PRO_5047437384" description="Cuticle protein" evidence="4">
    <location>
        <begin position="20"/>
        <end position="351"/>
    </location>
</feature>
<feature type="compositionally biased region" description="Low complexity" evidence="3">
    <location>
        <begin position="286"/>
        <end position="296"/>
    </location>
</feature>
<dbReference type="Proteomes" id="UP001642540">
    <property type="component" value="Unassembled WGS sequence"/>
</dbReference>
<accession>A0ABP1S7S0</accession>
<feature type="region of interest" description="Disordered" evidence="3">
    <location>
        <begin position="198"/>
        <end position="351"/>
    </location>
</feature>
<feature type="compositionally biased region" description="Pro residues" evidence="3">
    <location>
        <begin position="243"/>
        <end position="255"/>
    </location>
</feature>
<feature type="compositionally biased region" description="Pro residues" evidence="3">
    <location>
        <begin position="273"/>
        <end position="285"/>
    </location>
</feature>
<gene>
    <name evidence="5" type="ORF">ODALV1_LOCUS30718</name>
</gene>
<dbReference type="PANTHER" id="PTHR12236">
    <property type="entry name" value="STRUCTURAL CONTITUENT OF CUTICLE"/>
    <property type="match status" value="1"/>
</dbReference>
<dbReference type="PRINTS" id="PR00947">
    <property type="entry name" value="CUTICLE"/>
</dbReference>
<feature type="compositionally biased region" description="Low complexity" evidence="3">
    <location>
        <begin position="198"/>
        <end position="222"/>
    </location>
</feature>
<dbReference type="EMBL" id="CAXLJM020000164">
    <property type="protein sequence ID" value="CAL8146144.1"/>
    <property type="molecule type" value="Genomic_DNA"/>
</dbReference>
<organism evidence="5 6">
    <name type="scientific">Orchesella dallaii</name>
    <dbReference type="NCBI Taxonomy" id="48710"/>
    <lineage>
        <taxon>Eukaryota</taxon>
        <taxon>Metazoa</taxon>
        <taxon>Ecdysozoa</taxon>
        <taxon>Arthropoda</taxon>
        <taxon>Hexapoda</taxon>
        <taxon>Collembola</taxon>
        <taxon>Entomobryomorpha</taxon>
        <taxon>Entomobryoidea</taxon>
        <taxon>Orchesellidae</taxon>
        <taxon>Orchesellinae</taxon>
        <taxon>Orchesella</taxon>
    </lineage>
</organism>
<sequence length="351" mass="38251">MKTWLFSLVSLTFVTLTFSKPGAVLQARAPEPVDLYPQYQYAYSVQDQITGDIKGQQETRDGDRVEGSYSLVDADGSLRTVRYTAGKEGFNAVVDRQVGYAAPAPAVVKVVKNRAFVGAPIGAAATVVSQVSHLPPLGTHVQVQRPVHVVQQQRPLQVIQQRPVAIAPVIQQQQQIQVIQQRPVQVIHQQPIQVIQQQPSQIIHQQPPQQIVQQQPPQIVQPAPQPPPQPIIEQQPPQIVQPAPQPPPQPQPAPEFPQNDDAIVVPGHDEPSQPAPPPPPAPRPPIQQAQQPIQRPTSPPQSFEDEEGAIVISAESRNSPLRAAGPSRNGGGSSFTYTSSRGNQFDFRVSV</sequence>
<evidence type="ECO:0000256" key="4">
    <source>
        <dbReference type="SAM" id="SignalP"/>
    </source>
</evidence>
<evidence type="ECO:0000256" key="2">
    <source>
        <dbReference type="PROSITE-ProRule" id="PRU00497"/>
    </source>
</evidence>
<proteinExistence type="predicted"/>
<feature type="signal peptide" evidence="4">
    <location>
        <begin position="1"/>
        <end position="19"/>
    </location>
</feature>
<dbReference type="InterPro" id="IPR000618">
    <property type="entry name" value="Insect_cuticle"/>
</dbReference>
<keyword evidence="6" id="KW-1185">Reference proteome</keyword>
<name>A0ABP1S7S0_9HEXA</name>
<evidence type="ECO:0008006" key="7">
    <source>
        <dbReference type="Google" id="ProtNLM"/>
    </source>
</evidence>
<evidence type="ECO:0000313" key="5">
    <source>
        <dbReference type="EMBL" id="CAL8146144.1"/>
    </source>
</evidence>
<dbReference type="PROSITE" id="PS00233">
    <property type="entry name" value="CHIT_BIND_RR_1"/>
    <property type="match status" value="1"/>
</dbReference>
<dbReference type="InterPro" id="IPR051217">
    <property type="entry name" value="Insect_Cuticle_Struc_Prot"/>
</dbReference>
<feature type="compositionally biased region" description="Low complexity" evidence="3">
    <location>
        <begin position="231"/>
        <end position="242"/>
    </location>
</feature>